<gene>
    <name evidence="1" type="ORF">Acife_1965</name>
</gene>
<accession>G0JLN7</accession>
<protein>
    <submittedName>
        <fullName evidence="1">Uncharacterized protein</fullName>
    </submittedName>
</protein>
<proteinExistence type="predicted"/>
<dbReference type="AlphaFoldDB" id="G0JLN7"/>
<evidence type="ECO:0000313" key="1">
    <source>
        <dbReference type="EMBL" id="AEM48086.1"/>
    </source>
</evidence>
<dbReference type="STRING" id="743299.Acife_1965"/>
<dbReference type="Proteomes" id="UP000009220">
    <property type="component" value="Chromosome"/>
</dbReference>
<dbReference type="EMBL" id="CP002985">
    <property type="protein sequence ID" value="AEM48086.1"/>
    <property type="molecule type" value="Genomic_DNA"/>
</dbReference>
<evidence type="ECO:0000313" key="2">
    <source>
        <dbReference type="Proteomes" id="UP000009220"/>
    </source>
</evidence>
<reference evidence="1 2" key="1">
    <citation type="journal article" date="2011" name="J. Bacteriol.">
        <title>Draft genome of the psychrotolerant acidophile Acidithiobacillus ferrivorans SS3.</title>
        <authorList>
            <person name="Liljeqvist M."/>
            <person name="Valdes J."/>
            <person name="Holmes D.S."/>
            <person name="Dopson M."/>
        </authorList>
    </citation>
    <scope>NUCLEOTIDE SEQUENCE [LARGE SCALE GENOMIC DNA]</scope>
    <source>
        <strain evidence="1 2">SS3</strain>
    </source>
</reference>
<name>G0JLN7_9PROT</name>
<organism evidence="1 2">
    <name type="scientific">Acidithiobacillus ferrivorans SS3</name>
    <dbReference type="NCBI Taxonomy" id="743299"/>
    <lineage>
        <taxon>Bacteria</taxon>
        <taxon>Pseudomonadati</taxon>
        <taxon>Pseudomonadota</taxon>
        <taxon>Acidithiobacillia</taxon>
        <taxon>Acidithiobacillales</taxon>
        <taxon>Acidithiobacillaceae</taxon>
        <taxon>Acidithiobacillus</taxon>
    </lineage>
</organism>
<sequence length="440" mass="45406">MSTQSMKKNPMHKEGGFTLLGAVFVASLVMGIGAMGILAMTKNSSTTVYGENAANQARTAALMGINALTQYTQQQYTASAMSGIAAVPVGTAVTQSMGAHGNAPLANVQAAVIANTYLNIGGIPNQNGAIFVQSTGRAGPYAETARAALTLQNNKATGAFVPTQYDIFARGTATFNGGVTGPNTTIGVGGTATINGGSTIGNLDASNVTLNGTTSFTRIRTENSFTPHGTPQGTVQLGNNNTLPTSSNGVTYQSLTSQETQQLNKNITQTPVINAAGLQNYAGLQFTVSNNTGMITVSTTEAALLNQSLPNTSTQIVPGNYTMGTYTGETTAQQTLNKNQIKSLSTAACGSNSCLTYSSGAWSVGGGFASGFAAFLYVQGSLTVHGKSGTASAPLYLTIAASNLVQFNASTYILNRMPLIPIFAPRLTRCAPGRHQTLDW</sequence>
<dbReference type="RefSeq" id="WP_014029339.1">
    <property type="nucleotide sequence ID" value="NC_015942.1"/>
</dbReference>
<dbReference type="KEGG" id="afi:Acife_1965"/>
<dbReference type="HOGENOM" id="CLU_622053_0_0_6"/>